<dbReference type="AlphaFoldDB" id="N1WDA6"/>
<proteinExistence type="predicted"/>
<gene>
    <name evidence="1" type="ORF">LEP1GSC060_3376</name>
</gene>
<evidence type="ECO:0000313" key="1">
    <source>
        <dbReference type="EMBL" id="EMY76905.1"/>
    </source>
</evidence>
<reference evidence="1" key="1">
    <citation type="submission" date="2013-03" db="EMBL/GenBank/DDBJ databases">
        <authorList>
            <person name="Harkins D.M."/>
            <person name="Durkin A.S."/>
            <person name="Brinkac L.M."/>
            <person name="Haft D.H."/>
            <person name="Selengut J.D."/>
            <person name="Sanka R."/>
            <person name="DePew J."/>
            <person name="Purushe J."/>
            <person name="Hartskeerl R.A."/>
            <person name="Ahmed A."/>
            <person name="van der Linden H."/>
            <person name="Goris M.G.A."/>
            <person name="Vinetz J.M."/>
            <person name="Sutton G.G."/>
            <person name="Nierman W.C."/>
            <person name="Fouts D.E."/>
        </authorList>
    </citation>
    <scope>NUCLEOTIDE SEQUENCE [LARGE SCALE GENOMIC DNA]</scope>
    <source>
        <strain evidence="1">ICFT</strain>
    </source>
</reference>
<organism evidence="1 2">
    <name type="scientific">Leptospira weilii serovar Ranarum str. ICFT</name>
    <dbReference type="NCBI Taxonomy" id="1218598"/>
    <lineage>
        <taxon>Bacteria</taxon>
        <taxon>Pseudomonadati</taxon>
        <taxon>Spirochaetota</taxon>
        <taxon>Spirochaetia</taxon>
        <taxon>Leptospirales</taxon>
        <taxon>Leptospiraceae</taxon>
        <taxon>Leptospira</taxon>
    </lineage>
</organism>
<protein>
    <submittedName>
        <fullName evidence="1">Uncharacterized protein</fullName>
    </submittedName>
</protein>
<dbReference type="Proteomes" id="UP000012313">
    <property type="component" value="Unassembled WGS sequence"/>
</dbReference>
<dbReference type="STRING" id="1218598.LEP1GSC060_3376"/>
<dbReference type="EMBL" id="AOHC02000041">
    <property type="protein sequence ID" value="EMY76905.1"/>
    <property type="molecule type" value="Genomic_DNA"/>
</dbReference>
<name>N1WDA6_9LEPT</name>
<accession>N1WDA6</accession>
<comment type="caution">
    <text evidence="1">The sequence shown here is derived from an EMBL/GenBank/DDBJ whole genome shotgun (WGS) entry which is preliminary data.</text>
</comment>
<evidence type="ECO:0000313" key="2">
    <source>
        <dbReference type="Proteomes" id="UP000012313"/>
    </source>
</evidence>
<keyword evidence="2" id="KW-1185">Reference proteome</keyword>
<sequence length="51" mass="5777">MCFSFPLGFGGGGFTHSYSKTPPYGAALKKKSKYSVKLEYSNFRIILFLKY</sequence>